<gene>
    <name evidence="1" type="ORF">KHLLAP_LOCUS525</name>
</gene>
<keyword evidence="2" id="KW-1185">Reference proteome</keyword>
<evidence type="ECO:0000313" key="2">
    <source>
        <dbReference type="Proteomes" id="UP001295740"/>
    </source>
</evidence>
<dbReference type="EMBL" id="CAUWAG010000003">
    <property type="protein sequence ID" value="CAJ2500057.1"/>
    <property type="molecule type" value="Genomic_DNA"/>
</dbReference>
<protein>
    <submittedName>
        <fullName evidence="1">Uu.00g029100.m01.CDS01</fullName>
    </submittedName>
</protein>
<proteinExistence type="predicted"/>
<dbReference type="Proteomes" id="UP001295740">
    <property type="component" value="Unassembled WGS sequence"/>
</dbReference>
<comment type="caution">
    <text evidence="1">The sequence shown here is derived from an EMBL/GenBank/DDBJ whole genome shotgun (WGS) entry which is preliminary data.</text>
</comment>
<accession>A0AAI8YCV5</accession>
<evidence type="ECO:0000313" key="1">
    <source>
        <dbReference type="EMBL" id="CAJ2500057.1"/>
    </source>
</evidence>
<reference evidence="1" key="1">
    <citation type="submission" date="2023-10" db="EMBL/GenBank/DDBJ databases">
        <authorList>
            <person name="Hackl T."/>
        </authorList>
    </citation>
    <scope>NUCLEOTIDE SEQUENCE</scope>
</reference>
<organism evidence="1 2">
    <name type="scientific">Anthostomella pinea</name>
    <dbReference type="NCBI Taxonomy" id="933095"/>
    <lineage>
        <taxon>Eukaryota</taxon>
        <taxon>Fungi</taxon>
        <taxon>Dikarya</taxon>
        <taxon>Ascomycota</taxon>
        <taxon>Pezizomycotina</taxon>
        <taxon>Sordariomycetes</taxon>
        <taxon>Xylariomycetidae</taxon>
        <taxon>Xylariales</taxon>
        <taxon>Xylariaceae</taxon>
        <taxon>Anthostomella</taxon>
    </lineage>
</organism>
<name>A0AAI8YCV5_9PEZI</name>
<dbReference type="AlphaFoldDB" id="A0AAI8YCV5"/>
<sequence>MSTSHGEDSAWGIPGPDWLPIAELKDWIRGIYVDQTVPAHQLDHEDEDEASEEEDEVVSEALFTGYSDSSRAFGSTSSVTPDFTLMVLSNLAVNHHNGV</sequence>